<proteinExistence type="predicted"/>
<feature type="compositionally biased region" description="Basic and acidic residues" evidence="1">
    <location>
        <begin position="76"/>
        <end position="89"/>
    </location>
</feature>
<dbReference type="AlphaFoldDB" id="A0A0F6YKE4"/>
<organism evidence="4 5">
    <name type="scientific">Sandaracinus amylolyticus</name>
    <dbReference type="NCBI Taxonomy" id="927083"/>
    <lineage>
        <taxon>Bacteria</taxon>
        <taxon>Pseudomonadati</taxon>
        <taxon>Myxococcota</taxon>
        <taxon>Polyangia</taxon>
        <taxon>Polyangiales</taxon>
        <taxon>Sandaracinaceae</taxon>
        <taxon>Sandaracinus</taxon>
    </lineage>
</organism>
<sequence length="458" mass="50746">MITARAGLMCVAMRALAAIVIVSLIGCASSSREERPSAQTSSPPRAPAPPPATPSARRTAGLVRTTTLEPRTFQIRLEDLPPPRETEVRRRPREMPPPQDATLRVPAGFEVNVFASELRMPRWLRVTPSGEILVTETRDNRITLLADRDGDGAADERTVFADDERGHRLDMPFGMAFAGGFFFVGNQDEVRRWPYREGQRALEGEGERITELPGGGYRQHWTRNVVASPDGSQLFVSVGSQSNSDPEPLPRASVQVMGLDGSGRRTFASGLRNPVGLAFHPRTGALWTTVNERDELGDDLVPDYLAHLEEGQFYGWPWVYLTPDRRDPRLADRPLPEEARRTVTPEVLFQAHSASLGIAFYDGATFPERYRGSAFVAFRGSWNRRLGTGYGIALVPFDESGRPRGGYEEFVDGFLLDPAGPEVWGRPVGVAIAPDGSLLFTEETNGRIYRVQYVGERR</sequence>
<dbReference type="PANTHER" id="PTHR33546:SF1">
    <property type="entry name" value="LARGE, MULTIFUNCTIONAL SECRETED PROTEIN"/>
    <property type="match status" value="1"/>
</dbReference>
<evidence type="ECO:0000313" key="4">
    <source>
        <dbReference type="EMBL" id="AKF08263.1"/>
    </source>
</evidence>
<dbReference type="PROSITE" id="PS51257">
    <property type="entry name" value="PROKAR_LIPOPROTEIN"/>
    <property type="match status" value="1"/>
</dbReference>
<reference evidence="4 5" key="1">
    <citation type="submission" date="2015-03" db="EMBL/GenBank/DDBJ databases">
        <title>Genome assembly of Sandaracinus amylolyticus DSM 53668.</title>
        <authorList>
            <person name="Sharma G."/>
            <person name="Subramanian S."/>
        </authorList>
    </citation>
    <scope>NUCLEOTIDE SEQUENCE [LARGE SCALE GENOMIC DNA]</scope>
    <source>
        <strain evidence="4 5">DSM 53668</strain>
    </source>
</reference>
<dbReference type="SUPFAM" id="SSF50952">
    <property type="entry name" value="Soluble quinoprotein glucose dehydrogenase"/>
    <property type="match status" value="1"/>
</dbReference>
<dbReference type="InterPro" id="IPR011041">
    <property type="entry name" value="Quinoprot_gluc/sorb_DH_b-prop"/>
</dbReference>
<feature type="signal peptide" evidence="2">
    <location>
        <begin position="1"/>
        <end position="17"/>
    </location>
</feature>
<accession>A0A0F6YKE4</accession>
<dbReference type="Gene3D" id="2.120.10.30">
    <property type="entry name" value="TolB, C-terminal domain"/>
    <property type="match status" value="1"/>
</dbReference>
<dbReference type="STRING" id="927083.DB32_005412"/>
<name>A0A0F6YKE4_9BACT</name>
<dbReference type="Pfam" id="PF22807">
    <property type="entry name" value="TrAA12"/>
    <property type="match status" value="2"/>
</dbReference>
<feature type="region of interest" description="Disordered" evidence="1">
    <location>
        <begin position="33"/>
        <end position="102"/>
    </location>
</feature>
<evidence type="ECO:0000313" key="5">
    <source>
        <dbReference type="Proteomes" id="UP000034883"/>
    </source>
</evidence>
<protein>
    <submittedName>
        <fullName evidence="4">L-sorbosone dehydrogenase</fullName>
    </submittedName>
</protein>
<dbReference type="InterPro" id="IPR054539">
    <property type="entry name" value="Beta-prop_PDH"/>
</dbReference>
<dbReference type="PANTHER" id="PTHR33546">
    <property type="entry name" value="LARGE, MULTIFUNCTIONAL SECRETED PROTEIN-RELATED"/>
    <property type="match status" value="1"/>
</dbReference>
<feature type="chain" id="PRO_5002512894" evidence="2">
    <location>
        <begin position="18"/>
        <end position="458"/>
    </location>
</feature>
<keyword evidence="2" id="KW-0732">Signal</keyword>
<dbReference type="EMBL" id="CP011125">
    <property type="protein sequence ID" value="AKF08263.1"/>
    <property type="molecule type" value="Genomic_DNA"/>
</dbReference>
<evidence type="ECO:0000256" key="1">
    <source>
        <dbReference type="SAM" id="MobiDB-lite"/>
    </source>
</evidence>
<feature type="compositionally biased region" description="Pro residues" evidence="1">
    <location>
        <begin position="44"/>
        <end position="53"/>
    </location>
</feature>
<keyword evidence="5" id="KW-1185">Reference proteome</keyword>
<evidence type="ECO:0000256" key="2">
    <source>
        <dbReference type="SAM" id="SignalP"/>
    </source>
</evidence>
<dbReference type="KEGG" id="samy:DB32_005412"/>
<feature type="domain" description="Pyrroloquinoline quinone-dependent pyranose dehydrogenase beta-propeller" evidence="3">
    <location>
        <begin position="105"/>
        <end position="296"/>
    </location>
</feature>
<dbReference type="Proteomes" id="UP000034883">
    <property type="component" value="Chromosome"/>
</dbReference>
<feature type="domain" description="Pyrroloquinoline quinone-dependent pyranose dehydrogenase beta-propeller" evidence="3">
    <location>
        <begin position="341"/>
        <end position="452"/>
    </location>
</feature>
<gene>
    <name evidence="4" type="ORF">DB32_005412</name>
</gene>
<dbReference type="InterPro" id="IPR011042">
    <property type="entry name" value="6-blade_b-propeller_TolB-like"/>
</dbReference>
<evidence type="ECO:0000259" key="3">
    <source>
        <dbReference type="Pfam" id="PF22807"/>
    </source>
</evidence>